<accession>A0A4R4UHS4</accession>
<reference evidence="1 2" key="1">
    <citation type="submission" date="2019-03" db="EMBL/GenBank/DDBJ databases">
        <title>Draft genome sequences of novel Actinobacteria.</title>
        <authorList>
            <person name="Sahin N."/>
            <person name="Ay H."/>
            <person name="Saygin H."/>
        </authorList>
    </citation>
    <scope>NUCLEOTIDE SEQUENCE [LARGE SCALE GENOMIC DNA]</scope>
    <source>
        <strain evidence="1 2">KC310</strain>
    </source>
</reference>
<name>A0A4R4UHS4_9ACTN</name>
<protein>
    <submittedName>
        <fullName evidence="1">ATP-binding protein</fullName>
    </submittedName>
</protein>
<evidence type="ECO:0000313" key="1">
    <source>
        <dbReference type="EMBL" id="TDC86359.1"/>
    </source>
</evidence>
<dbReference type="PANTHER" id="PTHR35526">
    <property type="entry name" value="ANTI-SIGMA-F FACTOR RSBW-RELATED"/>
    <property type="match status" value="1"/>
</dbReference>
<evidence type="ECO:0000313" key="2">
    <source>
        <dbReference type="Proteomes" id="UP000295258"/>
    </source>
</evidence>
<gene>
    <name evidence="1" type="ORF">E1292_48100</name>
</gene>
<dbReference type="InterPro" id="IPR036890">
    <property type="entry name" value="HATPase_C_sf"/>
</dbReference>
<dbReference type="Proteomes" id="UP000295258">
    <property type="component" value="Unassembled WGS sequence"/>
</dbReference>
<keyword evidence="1" id="KW-0547">Nucleotide-binding</keyword>
<comment type="caution">
    <text evidence="1">The sequence shown here is derived from an EMBL/GenBank/DDBJ whole genome shotgun (WGS) entry which is preliminary data.</text>
</comment>
<sequence length="158" mass="16857">MRAMDRRGNDPRTPAVRLPSRNAFLAMADALALRTGWAGQDREVSWLLSARPSAVPAARRLATARLSAWGLHRQAEAAELLVGELVADALRRCGGRIRLALRVDDGLLRCEVTGVFAGPGARPAPAPHQSLLARLACCWGVSGQVAWFELPAGGGHAH</sequence>
<dbReference type="EMBL" id="SMKO01000297">
    <property type="protein sequence ID" value="TDC86359.1"/>
    <property type="molecule type" value="Genomic_DNA"/>
</dbReference>
<dbReference type="Gene3D" id="3.30.565.10">
    <property type="entry name" value="Histidine kinase-like ATPase, C-terminal domain"/>
    <property type="match status" value="1"/>
</dbReference>
<dbReference type="PANTHER" id="PTHR35526:SF3">
    <property type="entry name" value="ANTI-SIGMA-F FACTOR RSBW"/>
    <property type="match status" value="1"/>
</dbReference>
<keyword evidence="2" id="KW-1185">Reference proteome</keyword>
<proteinExistence type="predicted"/>
<organism evidence="1 2">
    <name type="scientific">Nonomuraea deserti</name>
    <dbReference type="NCBI Taxonomy" id="1848322"/>
    <lineage>
        <taxon>Bacteria</taxon>
        <taxon>Bacillati</taxon>
        <taxon>Actinomycetota</taxon>
        <taxon>Actinomycetes</taxon>
        <taxon>Streptosporangiales</taxon>
        <taxon>Streptosporangiaceae</taxon>
        <taxon>Nonomuraea</taxon>
    </lineage>
</organism>
<keyword evidence="1" id="KW-0067">ATP-binding</keyword>
<dbReference type="GO" id="GO:0005524">
    <property type="term" value="F:ATP binding"/>
    <property type="evidence" value="ECO:0007669"/>
    <property type="project" value="UniProtKB-KW"/>
</dbReference>
<dbReference type="InterPro" id="IPR050267">
    <property type="entry name" value="Anti-sigma-factor_SerPK"/>
</dbReference>
<dbReference type="AlphaFoldDB" id="A0A4R4UHS4"/>